<dbReference type="EMBL" id="JAFREP010000028">
    <property type="protein sequence ID" value="MBO1321851.1"/>
    <property type="molecule type" value="Genomic_DNA"/>
</dbReference>
<feature type="transmembrane region" description="Helical" evidence="6">
    <location>
        <begin position="149"/>
        <end position="167"/>
    </location>
</feature>
<keyword evidence="2" id="KW-1003">Cell membrane</keyword>
<feature type="transmembrane region" description="Helical" evidence="6">
    <location>
        <begin position="344"/>
        <end position="363"/>
    </location>
</feature>
<accession>A0A8J7QJA3</accession>
<dbReference type="SUPFAM" id="SSF55804">
    <property type="entry name" value="Phoshotransferase/anion transport protein"/>
    <property type="match status" value="1"/>
</dbReference>
<feature type="transmembrane region" description="Helical" evidence="6">
    <location>
        <begin position="94"/>
        <end position="113"/>
    </location>
</feature>
<reference evidence="8" key="1">
    <citation type="submission" date="2021-03" db="EMBL/GenBank/DDBJ databases">
        <authorList>
            <person name="Wang G."/>
        </authorList>
    </citation>
    <scope>NUCLEOTIDE SEQUENCE</scope>
    <source>
        <strain evidence="8">KCTC 12899</strain>
    </source>
</reference>
<name>A0A8J7QJA3_9BACT</name>
<evidence type="ECO:0000256" key="1">
    <source>
        <dbReference type="ARBA" id="ARBA00004651"/>
    </source>
</evidence>
<dbReference type="AlphaFoldDB" id="A0A8J7QJA3"/>
<dbReference type="Pfam" id="PF13520">
    <property type="entry name" value="AA_permease_2"/>
    <property type="match status" value="1"/>
</dbReference>
<comment type="subcellular location">
    <subcellularLocation>
        <location evidence="1">Cell membrane</location>
        <topology evidence="1">Multi-pass membrane protein</topology>
    </subcellularLocation>
</comment>
<dbReference type="InterPro" id="IPR050367">
    <property type="entry name" value="APC_superfamily"/>
</dbReference>
<keyword evidence="4 6" id="KW-1133">Transmembrane helix</keyword>
<feature type="transmembrane region" description="Helical" evidence="6">
    <location>
        <begin position="12"/>
        <end position="32"/>
    </location>
</feature>
<organism evidence="8 9">
    <name type="scientific">Acanthopleuribacter pedis</name>
    <dbReference type="NCBI Taxonomy" id="442870"/>
    <lineage>
        <taxon>Bacteria</taxon>
        <taxon>Pseudomonadati</taxon>
        <taxon>Acidobacteriota</taxon>
        <taxon>Holophagae</taxon>
        <taxon>Acanthopleuribacterales</taxon>
        <taxon>Acanthopleuribacteraceae</taxon>
        <taxon>Acanthopleuribacter</taxon>
    </lineage>
</organism>
<comment type="caution">
    <text evidence="8">The sequence shown here is derived from an EMBL/GenBank/DDBJ whole genome shotgun (WGS) entry which is preliminary data.</text>
</comment>
<dbReference type="Pfam" id="PF00359">
    <property type="entry name" value="PTS_EIIA_2"/>
    <property type="match status" value="1"/>
</dbReference>
<feature type="transmembrane region" description="Helical" evidence="6">
    <location>
        <begin position="187"/>
        <end position="208"/>
    </location>
</feature>
<feature type="transmembrane region" description="Helical" evidence="6">
    <location>
        <begin position="402"/>
        <end position="422"/>
    </location>
</feature>
<dbReference type="GO" id="GO:0022857">
    <property type="term" value="F:transmembrane transporter activity"/>
    <property type="evidence" value="ECO:0007669"/>
    <property type="project" value="InterPro"/>
</dbReference>
<feature type="transmembrane region" description="Helical" evidence="6">
    <location>
        <begin position="38"/>
        <end position="56"/>
    </location>
</feature>
<dbReference type="InterPro" id="IPR016152">
    <property type="entry name" value="PTrfase/Anion_transptr"/>
</dbReference>
<sequence length="619" mass="67715">MLKKQLGLTDVFCLATGAMISSGLFVLPGIAFEKVGPAMILSYALASVFIVPSMFSQAELAAAMPKAGGSYFFIERSLGPFAGTMAGLLNWLSIALKTAFALIGIGAVAMQFFPQIGDGGMVIVAVSFCAFFTLINLVSVKSVGKMQIYLVFGLLAIVGATLLAGFSATDETHYVPFMKEGADWETILAVAGMVFVSYGGLTKVASVGEEVTNPGRNLPLGMFIASGVVSLLYVAMIFVTVGTVEAEALSGSLVPISLSAHTSMGKFGMIMVDVAALLAFITTANAGILSASRSPMAMSRDGLLPSVLAKTSAKFSTPYVAIFLTSGFIIAVIVFLTVEELVKTASTMMLLMFMLVNVAVIILRQSKLQSYRPEFKSPFYPWLQISAVIIYSFLIFEMGKVPLLLTAGFGILATIWYVFYVWRKIERESAFVYVVKSITSDAMGRSDLEDELRQISLERSGVEMDRFDHLVNDAKFIDIEEGITAKQLFERMSQELSERLDLNADELYEKFLAREKESSTVIKPGLAIPHVVIDGEGRFDMLVLRCKEGITFSELNRPVHTVFALIGTMDERNFHLRALMHIAHLISESEFEARWNQARGVEQLRDVVLLSRPNRKKNK</sequence>
<keyword evidence="3 6" id="KW-0812">Transmembrane</keyword>
<dbReference type="Gene3D" id="1.20.1740.10">
    <property type="entry name" value="Amino acid/polyamine transporter I"/>
    <property type="match status" value="1"/>
</dbReference>
<feature type="transmembrane region" description="Helical" evidence="6">
    <location>
        <begin position="220"/>
        <end position="244"/>
    </location>
</feature>
<keyword evidence="5 6" id="KW-0472">Membrane</keyword>
<evidence type="ECO:0000256" key="2">
    <source>
        <dbReference type="ARBA" id="ARBA00022475"/>
    </source>
</evidence>
<feature type="transmembrane region" description="Helical" evidence="6">
    <location>
        <begin position="319"/>
        <end position="338"/>
    </location>
</feature>
<evidence type="ECO:0000256" key="5">
    <source>
        <dbReference type="ARBA" id="ARBA00023136"/>
    </source>
</evidence>
<dbReference type="Gene3D" id="3.40.930.10">
    <property type="entry name" value="Mannitol-specific EII, Chain A"/>
    <property type="match status" value="1"/>
</dbReference>
<feature type="transmembrane region" description="Helical" evidence="6">
    <location>
        <begin position="379"/>
        <end position="396"/>
    </location>
</feature>
<dbReference type="InterPro" id="IPR002178">
    <property type="entry name" value="PTS_EIIA_type-2_dom"/>
</dbReference>
<keyword evidence="9" id="KW-1185">Reference proteome</keyword>
<dbReference type="InterPro" id="IPR002293">
    <property type="entry name" value="AA/rel_permease1"/>
</dbReference>
<gene>
    <name evidence="8" type="ORF">J3U88_25450</name>
</gene>
<dbReference type="RefSeq" id="WP_207861824.1">
    <property type="nucleotide sequence ID" value="NZ_JAFREP010000028.1"/>
</dbReference>
<dbReference type="Proteomes" id="UP000664417">
    <property type="component" value="Unassembled WGS sequence"/>
</dbReference>
<evidence type="ECO:0000256" key="3">
    <source>
        <dbReference type="ARBA" id="ARBA00022692"/>
    </source>
</evidence>
<feature type="domain" description="PTS EIIA type-2" evidence="7">
    <location>
        <begin position="468"/>
        <end position="611"/>
    </location>
</feature>
<feature type="transmembrane region" description="Helical" evidence="6">
    <location>
        <begin position="119"/>
        <end position="137"/>
    </location>
</feature>
<evidence type="ECO:0000256" key="6">
    <source>
        <dbReference type="SAM" id="Phobius"/>
    </source>
</evidence>
<dbReference type="GO" id="GO:0005886">
    <property type="term" value="C:plasma membrane"/>
    <property type="evidence" value="ECO:0007669"/>
    <property type="project" value="UniProtKB-SubCell"/>
</dbReference>
<evidence type="ECO:0000313" key="8">
    <source>
        <dbReference type="EMBL" id="MBO1321851.1"/>
    </source>
</evidence>
<evidence type="ECO:0000259" key="7">
    <source>
        <dbReference type="PROSITE" id="PS51094"/>
    </source>
</evidence>
<protein>
    <submittedName>
        <fullName evidence="8">Amino acid permease</fullName>
    </submittedName>
</protein>
<dbReference type="PROSITE" id="PS51094">
    <property type="entry name" value="PTS_EIIA_TYPE_2"/>
    <property type="match status" value="1"/>
</dbReference>
<evidence type="ECO:0000313" key="9">
    <source>
        <dbReference type="Proteomes" id="UP000664417"/>
    </source>
</evidence>
<feature type="transmembrane region" description="Helical" evidence="6">
    <location>
        <begin position="264"/>
        <end position="290"/>
    </location>
</feature>
<evidence type="ECO:0000256" key="4">
    <source>
        <dbReference type="ARBA" id="ARBA00022989"/>
    </source>
</evidence>
<dbReference type="PANTHER" id="PTHR42770">
    <property type="entry name" value="AMINO ACID TRANSPORTER-RELATED"/>
    <property type="match status" value="1"/>
</dbReference>
<proteinExistence type="predicted"/>
<dbReference type="PANTHER" id="PTHR42770:SF11">
    <property type="entry name" value="INNER MEMBRANE TRANSPORT PROTEIN YBAT"/>
    <property type="match status" value="1"/>
</dbReference>